<dbReference type="EMBL" id="KC821619">
    <property type="protein sequence ID" value="AGO48475.1"/>
    <property type="molecule type" value="Genomic_DNA"/>
</dbReference>
<dbReference type="RefSeq" id="YP_008240942.1">
    <property type="nucleotide sequence ID" value="NC_021790.1"/>
</dbReference>
<accession>S0A0Z7</accession>
<reference evidence="2 3" key="1">
    <citation type="journal article" date="2013" name="Proc. Natl. Acad. Sci. U.S.A.">
        <title>Twelve previously unknown phage genera are ubiquitous in global oceans.</title>
        <authorList>
            <person name="Holmfeldt K."/>
            <person name="Solonenko N."/>
            <person name="Shah M."/>
            <person name="Corrier K."/>
            <person name="Riemann L."/>
            <person name="Verberkmoes N.C."/>
            <person name="Sullivan M.B."/>
        </authorList>
    </citation>
    <scope>NUCLEOTIDE SEQUENCE [LARGE SCALE GENOMIC DNA]</scope>
    <source>
        <strain evidence="2">Phi18:1</strain>
    </source>
</reference>
<keyword evidence="1" id="KW-0175">Coiled coil</keyword>
<organism evidence="2 3">
    <name type="scientific">Cellulophaga phage phi18:1</name>
    <dbReference type="NCBI Taxonomy" id="1327982"/>
    <lineage>
        <taxon>Viruses</taxon>
        <taxon>Duplodnaviria</taxon>
        <taxon>Heunggongvirae</taxon>
        <taxon>Uroviricota</taxon>
        <taxon>Caudoviricetes</taxon>
        <taxon>Helsingorvirus</taxon>
        <taxon>Helsingorvirus Cba181</taxon>
    </lineage>
</organism>
<evidence type="ECO:0000256" key="1">
    <source>
        <dbReference type="SAM" id="Coils"/>
    </source>
</evidence>
<dbReference type="KEGG" id="vg:16797063"/>
<sequence length="128" mass="14771">MNQREKNKVIKQIESLNKQLKDISNKILEIRSSMIGEDSFLESSISKLLVKPDFSAPQDFMPIACLTRFVYEIDPTITSNKLSRILSAKGFERSQKKIGGKLYKGFYAKTYSNVDHIYLMKIYTHICL</sequence>
<protein>
    <submittedName>
        <fullName evidence="2">Uncharacterized protein</fullName>
    </submittedName>
</protein>
<proteinExistence type="predicted"/>
<reference evidence="3" key="2">
    <citation type="submission" date="2013-03" db="EMBL/GenBank/DDBJ databases">
        <title>The Cellulophaga phages: a novel, diverse, and globally ubiquitous model system.</title>
        <authorList>
            <person name="Holmfeldt K."/>
            <person name="Solonenko N."/>
            <person name="Shah M."/>
            <person name="Corrier K."/>
            <person name="Riemann L."/>
            <person name="VerBerkmoes N.C."/>
            <person name="Sullivan M.B."/>
        </authorList>
    </citation>
    <scope>NUCLEOTIDE SEQUENCE [LARGE SCALE GENOMIC DNA]</scope>
</reference>
<dbReference type="Proteomes" id="UP000014712">
    <property type="component" value="Segment"/>
</dbReference>
<gene>
    <name evidence="2" type="ORF">Phi18:1_gp28</name>
</gene>
<evidence type="ECO:0000313" key="2">
    <source>
        <dbReference type="EMBL" id="AGO48475.1"/>
    </source>
</evidence>
<keyword evidence="3" id="KW-1185">Reference proteome</keyword>
<feature type="coiled-coil region" evidence="1">
    <location>
        <begin position="6"/>
        <end position="33"/>
    </location>
</feature>
<dbReference type="OrthoDB" id="25327at10239"/>
<name>S0A0Z7_9CAUD</name>
<evidence type="ECO:0000313" key="3">
    <source>
        <dbReference type="Proteomes" id="UP000014712"/>
    </source>
</evidence>
<dbReference type="GeneID" id="16797063"/>